<evidence type="ECO:0000313" key="3">
    <source>
        <dbReference type="Proteomes" id="UP000038200"/>
    </source>
</evidence>
<proteinExistence type="predicted"/>
<accession>A0A0B7ILP0</accession>
<dbReference type="Proteomes" id="UP000038200">
    <property type="component" value="Unassembled WGS sequence"/>
</dbReference>
<evidence type="ECO:0008006" key="4">
    <source>
        <dbReference type="Google" id="ProtNLM"/>
    </source>
</evidence>
<organism evidence="2 3">
    <name type="scientific">Capnocytophaga canis</name>
    <dbReference type="NCBI Taxonomy" id="1848903"/>
    <lineage>
        <taxon>Bacteria</taxon>
        <taxon>Pseudomonadati</taxon>
        <taxon>Bacteroidota</taxon>
        <taxon>Flavobacteriia</taxon>
        <taxon>Flavobacteriales</taxon>
        <taxon>Flavobacteriaceae</taxon>
        <taxon>Capnocytophaga</taxon>
    </lineage>
</organism>
<sequence length="156" mass="18684">MNNVTLKPDVVYWAIKNCLAFFILIISAFIFQFENLLLRYVQVFVSFSLLCYIGFSYLTIMCTKWIITEEQIKIYTGVFFKEINYIELYRVYDYEERKNIIQVLIKNVNYLIYSKDKSTPILIMGGVRDKGNIIELIRERVEIQRQNKSIYELINQ</sequence>
<evidence type="ECO:0000256" key="1">
    <source>
        <dbReference type="SAM" id="Phobius"/>
    </source>
</evidence>
<gene>
    <name evidence="2" type="ORF">CCAND93_30011</name>
</gene>
<keyword evidence="1" id="KW-0472">Membrane</keyword>
<keyword evidence="1" id="KW-1133">Transmembrane helix</keyword>
<keyword evidence="1" id="KW-0812">Transmembrane</keyword>
<dbReference type="OrthoDB" id="1120400at2"/>
<name>A0A0B7ILP0_9FLAO</name>
<dbReference type="EMBL" id="CDOL01000217">
    <property type="protein sequence ID" value="CEN52806.1"/>
    <property type="molecule type" value="Genomic_DNA"/>
</dbReference>
<dbReference type="AlphaFoldDB" id="A0A0B7ILP0"/>
<evidence type="ECO:0000313" key="2">
    <source>
        <dbReference type="EMBL" id="CEN52806.1"/>
    </source>
</evidence>
<protein>
    <recommendedName>
        <fullName evidence="4">DUF304 domain-containing protein</fullName>
    </recommendedName>
</protein>
<feature type="transmembrane region" description="Helical" evidence="1">
    <location>
        <begin position="12"/>
        <end position="31"/>
    </location>
</feature>
<feature type="transmembrane region" description="Helical" evidence="1">
    <location>
        <begin position="43"/>
        <end position="67"/>
    </location>
</feature>
<reference evidence="2 3" key="1">
    <citation type="submission" date="2015-01" db="EMBL/GenBank/DDBJ databases">
        <authorList>
            <person name="Xiang T."/>
            <person name="Song Y."/>
            <person name="Huang L."/>
            <person name="Wang B."/>
            <person name="Wu P."/>
        </authorList>
    </citation>
    <scope>NUCLEOTIDE SEQUENCE [LARGE SCALE GENOMIC DNA]</scope>
    <source>
        <strain evidence="2 3">CcD93</strain>
    </source>
</reference>